<evidence type="ECO:0000256" key="2">
    <source>
        <dbReference type="ARBA" id="ARBA00001947"/>
    </source>
</evidence>
<protein>
    <recommendedName>
        <fullName evidence="4">NAD(+) diphosphatase</fullName>
        <ecNumber evidence="4">3.6.1.22</ecNumber>
    </recommendedName>
</protein>
<dbReference type="GO" id="GO:0110153">
    <property type="term" value="F:RNA NAD-cap (NMN-forming) hydrolase activity"/>
    <property type="evidence" value="ECO:0007669"/>
    <property type="project" value="RHEA"/>
</dbReference>
<dbReference type="Pfam" id="PF00293">
    <property type="entry name" value="NUDIX"/>
    <property type="match status" value="1"/>
</dbReference>
<evidence type="ECO:0000256" key="4">
    <source>
        <dbReference type="ARBA" id="ARBA00012381"/>
    </source>
</evidence>
<dbReference type="InterPro" id="IPR000086">
    <property type="entry name" value="NUDIX_hydrolase_dom"/>
</dbReference>
<evidence type="ECO:0000313" key="12">
    <source>
        <dbReference type="Proteomes" id="UP000269542"/>
    </source>
</evidence>
<keyword evidence="8" id="KW-0520">NAD</keyword>
<dbReference type="EC" id="3.6.1.22" evidence="4"/>
<dbReference type="InterPro" id="IPR015376">
    <property type="entry name" value="Znr_NADH_PPase"/>
</dbReference>
<comment type="similarity">
    <text evidence="3">Belongs to the Nudix hydrolase family. NudC subfamily.</text>
</comment>
<dbReference type="EMBL" id="LR134476">
    <property type="protein sequence ID" value="VEI13791.1"/>
    <property type="molecule type" value="Genomic_DNA"/>
</dbReference>
<evidence type="ECO:0000256" key="1">
    <source>
        <dbReference type="ARBA" id="ARBA00001946"/>
    </source>
</evidence>
<evidence type="ECO:0000256" key="6">
    <source>
        <dbReference type="ARBA" id="ARBA00022801"/>
    </source>
</evidence>
<reference evidence="11 12" key="1">
    <citation type="submission" date="2018-12" db="EMBL/GenBank/DDBJ databases">
        <authorList>
            <consortium name="Pathogen Informatics"/>
        </authorList>
    </citation>
    <scope>NUCLEOTIDE SEQUENCE [LARGE SCALE GENOMIC DNA]</scope>
    <source>
        <strain evidence="11 12">NCTC13354</strain>
    </source>
</reference>
<evidence type="ECO:0000256" key="3">
    <source>
        <dbReference type="ARBA" id="ARBA00009595"/>
    </source>
</evidence>
<dbReference type="CDD" id="cd03429">
    <property type="entry name" value="NUDIX_NADH_pyrophosphatase_Nudt13"/>
    <property type="match status" value="1"/>
</dbReference>
<dbReference type="Proteomes" id="UP000269542">
    <property type="component" value="Chromosome"/>
</dbReference>
<sequence>MHGKLTAASTVFDRDAATRLNPYEALADPAGRYLLVSGDSVAVRGKVLDLWTREQAAALGDVGPVYLGKIGKVPHFAIDVAPLIVDDEWSKQLAAVTFEGFYGVGALLPAEQASLAMAAIALLNWQARAKFCPTCGTPTQLEASGWQQRCANNHMVFPRMDPAVIMAIHDGHGRILLGRNRAWPEGRFSTLAGFVEAGETVEDAVRREVFEEVQIRVGRLRYFASQPWPFPRSLMFGFHGWLANESQQIQVDGVEVVDARWFTRDAVHAIFTENPQRLPSPASIAHALITDWYGGPLSEPPVAGNSELPVAGQHVGGQA</sequence>
<dbReference type="GO" id="GO:0035529">
    <property type="term" value="F:NADH pyrophosphatase activity"/>
    <property type="evidence" value="ECO:0007669"/>
    <property type="project" value="TreeGrafter"/>
</dbReference>
<keyword evidence="7" id="KW-0460">Magnesium</keyword>
<dbReference type="GO" id="GO:0046872">
    <property type="term" value="F:metal ion binding"/>
    <property type="evidence" value="ECO:0007669"/>
    <property type="project" value="UniProtKB-KW"/>
</dbReference>
<comment type="cofactor">
    <cofactor evidence="2">
        <name>Zn(2+)</name>
        <dbReference type="ChEBI" id="CHEBI:29105"/>
    </cofactor>
</comment>
<evidence type="ECO:0000259" key="10">
    <source>
        <dbReference type="PROSITE" id="PS51462"/>
    </source>
</evidence>
<evidence type="ECO:0000313" key="11">
    <source>
        <dbReference type="EMBL" id="VEI13791.1"/>
    </source>
</evidence>
<keyword evidence="5" id="KW-0479">Metal-binding</keyword>
<dbReference type="InterPro" id="IPR015375">
    <property type="entry name" value="NADH_PPase-like_N"/>
</dbReference>
<dbReference type="InterPro" id="IPR049734">
    <property type="entry name" value="NudC-like_C"/>
</dbReference>
<accession>A0A3S5EW51</accession>
<dbReference type="PANTHER" id="PTHR42904:SF6">
    <property type="entry name" value="NAD-CAPPED RNA HYDROLASE NUDT12"/>
    <property type="match status" value="1"/>
</dbReference>
<organism evidence="11 12">
    <name type="scientific">Trueperella bialowiezensis</name>
    <dbReference type="NCBI Taxonomy" id="312285"/>
    <lineage>
        <taxon>Bacteria</taxon>
        <taxon>Bacillati</taxon>
        <taxon>Actinomycetota</taxon>
        <taxon>Actinomycetes</taxon>
        <taxon>Actinomycetales</taxon>
        <taxon>Actinomycetaceae</taxon>
        <taxon>Trueperella</taxon>
    </lineage>
</organism>
<dbReference type="NCBIfam" id="NF001299">
    <property type="entry name" value="PRK00241.1"/>
    <property type="match status" value="1"/>
</dbReference>
<dbReference type="GO" id="GO:0005829">
    <property type="term" value="C:cytosol"/>
    <property type="evidence" value="ECO:0007669"/>
    <property type="project" value="TreeGrafter"/>
</dbReference>
<feature type="domain" description="Nudix hydrolase" evidence="10">
    <location>
        <begin position="158"/>
        <end position="285"/>
    </location>
</feature>
<keyword evidence="6 11" id="KW-0378">Hydrolase</keyword>
<dbReference type="RefSeq" id="WP_126416858.1">
    <property type="nucleotide sequence ID" value="NZ_LR134476.1"/>
</dbReference>
<evidence type="ECO:0000256" key="9">
    <source>
        <dbReference type="ARBA" id="ARBA00023679"/>
    </source>
</evidence>
<comment type="catalytic activity">
    <reaction evidence="9">
        <text>a 5'-end NAD(+)-phospho-ribonucleoside in mRNA + H2O = a 5'-end phospho-adenosine-phospho-ribonucleoside in mRNA + beta-nicotinamide D-ribonucleotide + 2 H(+)</text>
        <dbReference type="Rhea" id="RHEA:60876"/>
        <dbReference type="Rhea" id="RHEA-COMP:15698"/>
        <dbReference type="Rhea" id="RHEA-COMP:15719"/>
        <dbReference type="ChEBI" id="CHEBI:14649"/>
        <dbReference type="ChEBI" id="CHEBI:15377"/>
        <dbReference type="ChEBI" id="CHEBI:15378"/>
        <dbReference type="ChEBI" id="CHEBI:144029"/>
        <dbReference type="ChEBI" id="CHEBI:144051"/>
    </reaction>
    <physiologicalReaction direction="left-to-right" evidence="9">
        <dbReference type="Rhea" id="RHEA:60877"/>
    </physiologicalReaction>
</comment>
<dbReference type="GO" id="GO:0019677">
    <property type="term" value="P:NAD+ catabolic process"/>
    <property type="evidence" value="ECO:0007669"/>
    <property type="project" value="TreeGrafter"/>
</dbReference>
<dbReference type="GO" id="GO:0006742">
    <property type="term" value="P:NADP+ catabolic process"/>
    <property type="evidence" value="ECO:0007669"/>
    <property type="project" value="TreeGrafter"/>
</dbReference>
<evidence type="ECO:0000256" key="7">
    <source>
        <dbReference type="ARBA" id="ARBA00022842"/>
    </source>
</evidence>
<gene>
    <name evidence="11" type="primary">nudC</name>
    <name evidence="11" type="ORF">NCTC13354_01513</name>
</gene>
<dbReference type="PROSITE" id="PS51462">
    <property type="entry name" value="NUDIX"/>
    <property type="match status" value="1"/>
</dbReference>
<comment type="cofactor">
    <cofactor evidence="1">
        <name>Mg(2+)</name>
        <dbReference type="ChEBI" id="CHEBI:18420"/>
    </cofactor>
</comment>
<name>A0A3S5EW51_9ACTO</name>
<dbReference type="PANTHER" id="PTHR42904">
    <property type="entry name" value="NUDIX HYDROLASE, NUDC SUBFAMILY"/>
    <property type="match status" value="1"/>
</dbReference>
<dbReference type="KEGG" id="tbw:NCTC13354_01513"/>
<dbReference type="Pfam" id="PF09296">
    <property type="entry name" value="NUDIX-like"/>
    <property type="match status" value="1"/>
</dbReference>
<dbReference type="AlphaFoldDB" id="A0A3S5EW51"/>
<evidence type="ECO:0000256" key="8">
    <source>
        <dbReference type="ARBA" id="ARBA00023027"/>
    </source>
</evidence>
<dbReference type="Gene3D" id="3.90.79.10">
    <property type="entry name" value="Nucleoside Triphosphate Pyrophosphohydrolase"/>
    <property type="match status" value="1"/>
</dbReference>
<dbReference type="SUPFAM" id="SSF55811">
    <property type="entry name" value="Nudix"/>
    <property type="match status" value="1"/>
</dbReference>
<dbReference type="InterPro" id="IPR015797">
    <property type="entry name" value="NUDIX_hydrolase-like_dom_sf"/>
</dbReference>
<proteinExistence type="inferred from homology"/>
<evidence type="ECO:0000256" key="5">
    <source>
        <dbReference type="ARBA" id="ARBA00022723"/>
    </source>
</evidence>
<dbReference type="Gene3D" id="3.90.79.20">
    <property type="match status" value="1"/>
</dbReference>
<dbReference type="Pfam" id="PF09297">
    <property type="entry name" value="Zn_ribbon_NUD"/>
    <property type="match status" value="1"/>
</dbReference>
<dbReference type="OrthoDB" id="9791656at2"/>
<keyword evidence="12" id="KW-1185">Reference proteome</keyword>
<dbReference type="InterPro" id="IPR050241">
    <property type="entry name" value="NAD-cap_RNA_hydrolase_NudC"/>
</dbReference>